<comment type="caution">
    <text evidence="1">The sequence shown here is derived from an EMBL/GenBank/DDBJ whole genome shotgun (WGS) entry which is preliminary data.</text>
</comment>
<accession>A0A1Q2YE58</accession>
<dbReference type="EMBL" id="BDGI01000047">
    <property type="protein sequence ID" value="GAV27847.1"/>
    <property type="molecule type" value="Genomic_DNA"/>
</dbReference>
<keyword evidence="2" id="KW-1185">Reference proteome</keyword>
<dbReference type="Gene3D" id="3.40.50.300">
    <property type="entry name" value="P-loop containing nucleotide triphosphate hydrolases"/>
    <property type="match status" value="1"/>
</dbReference>
<evidence type="ECO:0000313" key="1">
    <source>
        <dbReference type="EMBL" id="GAV27847.1"/>
    </source>
</evidence>
<name>A0A1Q2YE58_9ASCO</name>
<dbReference type="Proteomes" id="UP000186136">
    <property type="component" value="Unassembled WGS sequence"/>
</dbReference>
<protein>
    <recommendedName>
        <fullName evidence="3">Phosphoribulokinase/uridine kinase domain-containing protein</fullName>
    </recommendedName>
</protein>
<dbReference type="SUPFAM" id="SSF52540">
    <property type="entry name" value="P-loop containing nucleoside triphosphate hydrolases"/>
    <property type="match status" value="1"/>
</dbReference>
<proteinExistence type="predicted"/>
<dbReference type="InterPro" id="IPR027417">
    <property type="entry name" value="P-loop_NTPase"/>
</dbReference>
<reference evidence="1 2" key="1">
    <citation type="submission" date="2016-08" db="EMBL/GenBank/DDBJ databases">
        <title>Whole genome shotgun sequence of Pichia membranifaciens KS47-1.</title>
        <authorList>
            <person name="Konishi M."/>
            <person name="Ishida M."/>
            <person name="Arakawa T."/>
            <person name="Kato Y."/>
            <person name="Horiuchi J."/>
        </authorList>
    </citation>
    <scope>NUCLEOTIDE SEQUENCE [LARGE SCALE GENOMIC DNA]</scope>
    <source>
        <strain evidence="1 2">KS47-1</strain>
    </source>
</reference>
<organism evidence="1 2">
    <name type="scientific">Pichia membranifaciens</name>
    <dbReference type="NCBI Taxonomy" id="4926"/>
    <lineage>
        <taxon>Eukaryota</taxon>
        <taxon>Fungi</taxon>
        <taxon>Dikarya</taxon>
        <taxon>Ascomycota</taxon>
        <taxon>Saccharomycotina</taxon>
        <taxon>Pichiomycetes</taxon>
        <taxon>Pichiales</taxon>
        <taxon>Pichiaceae</taxon>
        <taxon>Pichia</taxon>
    </lineage>
</organism>
<sequence length="265" mass="30714">MRTILIGITGASSSGKSTLAYLLKRILPHSEIIHEDDFYKLEKDIPFDPVRKDRDWDCPDAIDMDAMKQTLSVLTEPNTYSKNPRAAVKDTGDGYYDYAMASTEPTIKDAFFKNDERTINELLGKVNAKLENFDSRQSFRIFLLDGFLILPDKELLKMLSLTLFFKTSYKALKSRREKRTYNVGGDVWADPPGYFDKFVWPSYYTYHKNLFIRGNDESYIKETGGNIKEEFMEEYNVFEFDNNDQCDADKLIENATLVIADKIFH</sequence>
<dbReference type="CDD" id="cd02024">
    <property type="entry name" value="NRK1"/>
    <property type="match status" value="1"/>
</dbReference>
<evidence type="ECO:0000313" key="2">
    <source>
        <dbReference type="Proteomes" id="UP000186136"/>
    </source>
</evidence>
<dbReference type="PRINTS" id="PR00988">
    <property type="entry name" value="URIDINKINASE"/>
</dbReference>
<evidence type="ECO:0008006" key="3">
    <source>
        <dbReference type="Google" id="ProtNLM"/>
    </source>
</evidence>
<dbReference type="AlphaFoldDB" id="A0A1Q2YE58"/>
<dbReference type="PANTHER" id="PTHR10285">
    <property type="entry name" value="URIDINE KINASE"/>
    <property type="match status" value="1"/>
</dbReference>
<gene>
    <name evidence="1" type="ORF">PMKS-001315</name>
</gene>
<dbReference type="OrthoDB" id="10041966at2759"/>